<feature type="coiled-coil region" evidence="1">
    <location>
        <begin position="593"/>
        <end position="649"/>
    </location>
</feature>
<organism evidence="4 5">
    <name type="scientific">Diploptera punctata</name>
    <name type="common">Pacific beetle cockroach</name>
    <dbReference type="NCBI Taxonomy" id="6984"/>
    <lineage>
        <taxon>Eukaryota</taxon>
        <taxon>Metazoa</taxon>
        <taxon>Ecdysozoa</taxon>
        <taxon>Arthropoda</taxon>
        <taxon>Hexapoda</taxon>
        <taxon>Insecta</taxon>
        <taxon>Pterygota</taxon>
        <taxon>Neoptera</taxon>
        <taxon>Polyneoptera</taxon>
        <taxon>Dictyoptera</taxon>
        <taxon>Blattodea</taxon>
        <taxon>Blaberoidea</taxon>
        <taxon>Blaberidae</taxon>
        <taxon>Diplopterinae</taxon>
        <taxon>Diploptera</taxon>
    </lineage>
</organism>
<dbReference type="GO" id="GO:0003676">
    <property type="term" value="F:nucleic acid binding"/>
    <property type="evidence" value="ECO:0007669"/>
    <property type="project" value="InterPro"/>
</dbReference>
<dbReference type="Proteomes" id="UP001233999">
    <property type="component" value="Unassembled WGS sequence"/>
</dbReference>
<evidence type="ECO:0000256" key="1">
    <source>
        <dbReference type="SAM" id="Coils"/>
    </source>
</evidence>
<reference evidence="4" key="2">
    <citation type="submission" date="2023-05" db="EMBL/GenBank/DDBJ databases">
        <authorList>
            <person name="Fouks B."/>
        </authorList>
    </citation>
    <scope>NUCLEOTIDE SEQUENCE</scope>
    <source>
        <strain evidence="4">Stay&amp;Tobe</strain>
        <tissue evidence="4">Testes</tissue>
    </source>
</reference>
<evidence type="ECO:0000256" key="2">
    <source>
        <dbReference type="SAM" id="MobiDB-lite"/>
    </source>
</evidence>
<keyword evidence="1" id="KW-0175">Coiled coil</keyword>
<feature type="region of interest" description="Disordered" evidence="2">
    <location>
        <begin position="656"/>
        <end position="711"/>
    </location>
</feature>
<feature type="compositionally biased region" description="Acidic residues" evidence="2">
    <location>
        <begin position="662"/>
        <end position="675"/>
    </location>
</feature>
<dbReference type="InterPro" id="IPR002562">
    <property type="entry name" value="3'-5'_exonuclease_dom"/>
</dbReference>
<proteinExistence type="predicted"/>
<dbReference type="GO" id="GO:0008408">
    <property type="term" value="F:3'-5' exonuclease activity"/>
    <property type="evidence" value="ECO:0007669"/>
    <property type="project" value="InterPro"/>
</dbReference>
<evidence type="ECO:0000313" key="4">
    <source>
        <dbReference type="EMBL" id="KAJ9580583.1"/>
    </source>
</evidence>
<feature type="region of interest" description="Disordered" evidence="2">
    <location>
        <begin position="769"/>
        <end position="803"/>
    </location>
</feature>
<feature type="compositionally biased region" description="Polar residues" evidence="2">
    <location>
        <begin position="262"/>
        <end position="284"/>
    </location>
</feature>
<feature type="compositionally biased region" description="Low complexity" evidence="2">
    <location>
        <begin position="285"/>
        <end position="300"/>
    </location>
</feature>
<feature type="domain" description="3'-5' exonuclease" evidence="3">
    <location>
        <begin position="369"/>
        <end position="563"/>
    </location>
</feature>
<feature type="compositionally biased region" description="Pro residues" evidence="2">
    <location>
        <begin position="301"/>
        <end position="310"/>
    </location>
</feature>
<dbReference type="SUPFAM" id="SSF53098">
    <property type="entry name" value="Ribonuclease H-like"/>
    <property type="match status" value="1"/>
</dbReference>
<name>A0AAD7ZIM9_DIPPU</name>
<dbReference type="AlphaFoldDB" id="A0AAD7ZIM9"/>
<gene>
    <name evidence="4" type="ORF">L9F63_024234</name>
</gene>
<dbReference type="PANTHER" id="PTHR46814:SF1">
    <property type="entry name" value="EGALITARIAN, ISOFORM B"/>
    <property type="match status" value="1"/>
</dbReference>
<dbReference type="Pfam" id="PF23713">
    <property type="entry name" value="WHD_Egal"/>
    <property type="match status" value="3"/>
</dbReference>
<dbReference type="InterPro" id="IPR012337">
    <property type="entry name" value="RNaseH-like_sf"/>
</dbReference>
<feature type="region of interest" description="Disordered" evidence="2">
    <location>
        <begin position="262"/>
        <end position="313"/>
    </location>
</feature>
<dbReference type="CDD" id="cd06148">
    <property type="entry name" value="Egl_like_exo"/>
    <property type="match status" value="1"/>
</dbReference>
<accession>A0AAD7ZIM9</accession>
<dbReference type="Pfam" id="PF01612">
    <property type="entry name" value="DNA_pol_A_exo1"/>
    <property type="match status" value="1"/>
</dbReference>
<dbReference type="GO" id="GO:0006139">
    <property type="term" value="P:nucleobase-containing compound metabolic process"/>
    <property type="evidence" value="ECO:0007669"/>
    <property type="project" value="InterPro"/>
</dbReference>
<reference evidence="4" key="1">
    <citation type="journal article" date="2023" name="IScience">
        <title>Live-bearing cockroach genome reveals convergent evolutionary mechanisms linked to viviparity in insects and beyond.</title>
        <authorList>
            <person name="Fouks B."/>
            <person name="Harrison M.C."/>
            <person name="Mikhailova A.A."/>
            <person name="Marchal E."/>
            <person name="English S."/>
            <person name="Carruthers M."/>
            <person name="Jennings E.C."/>
            <person name="Chiamaka E.L."/>
            <person name="Frigard R.A."/>
            <person name="Pippel M."/>
            <person name="Attardo G.M."/>
            <person name="Benoit J.B."/>
            <person name="Bornberg-Bauer E."/>
            <person name="Tobe S.S."/>
        </authorList>
    </citation>
    <scope>NUCLEOTIDE SEQUENCE</scope>
    <source>
        <strain evidence="4">Stay&amp;Tobe</strain>
    </source>
</reference>
<feature type="compositionally biased region" description="Polar residues" evidence="2">
    <location>
        <begin position="689"/>
        <end position="711"/>
    </location>
</feature>
<dbReference type="SMART" id="SM00474">
    <property type="entry name" value="35EXOc"/>
    <property type="match status" value="1"/>
</dbReference>
<feature type="compositionally biased region" description="Polar residues" evidence="2">
    <location>
        <begin position="790"/>
        <end position="803"/>
    </location>
</feature>
<feature type="region of interest" description="Disordered" evidence="2">
    <location>
        <begin position="820"/>
        <end position="844"/>
    </location>
</feature>
<feature type="non-terminal residue" evidence="4">
    <location>
        <position position="1"/>
    </location>
</feature>
<protein>
    <recommendedName>
        <fullName evidence="3">3'-5' exonuclease domain-containing protein</fullName>
    </recommendedName>
</protein>
<sequence length="844" mass="94012">MESSEYELVRNLTLLFFLERLLDKGGPRTLHDLSCQFGAKGFTKEMRQIAGGSQSGLRKFLAQYPSLFSIDGDYVLLMHLRPLLTHNRMQASKAVEYFSNKLIQYGPGTEVPIKSLLGHRSQASPEVRHISGQHVKEFRDFLLRYPESFVVGEETVILKEWEGREPQPFHELEQNFVIKLAQQTELDNKRRSRAGGIFRGFCVEMKGPMLVDQLFHAVASSRIPQDQWACMFKTPQDLSTFLKMHSDAFHVQSNLVTLISVPPQTSPTRSKPNNQISTNSPITLSSANNNNESLSSFSMPPVAPPPPQPPTALQNQTLKQRINSLVMKTIADNTERDRNYAATSLANNISGSGGTPGGDAWKVKLLQSTKVIVTVKESLQIVEDIMSRAAMEKVAVSFDCEGINLGVKGQLTLFQLGTTAGLAYIFDLVTCPNLVTSGGLQHLLESESVVKVLHDCRNDSVNLYNQFGITLRNVFDTQAAHAVLQLQELGKPVYKVKNVSLNALCGMYNAPMNPMKDQLKNVYRRDQRYWARRPLTRDMMLYAAADVLALVPQVYNAMTKLIKPEYESLLKELCEEQVYMHIKPGDVKQRKKQRKVETELADLRGKLQASTNKTNIVLSNREIRLLRYLDLTEEEKEKLKRSYKVARKLEKLENIQDRDGKSDDEDDDDDFEDYNGDSGDFQSLEHSGKTSPSSGGLTSPRTPASEPLSLTESMQLLDEILSDGRMERLDKIERLEAILSVITSPPGGSSGAENTLPCCTCQCHNVSHSQSPAAGNSKEQGVGSPRMSALASSSGQAEVASQTLSTGDIVITRIFFTEEEKEREKTLTSSPKRGTVLQRASSVA</sequence>
<evidence type="ECO:0000313" key="5">
    <source>
        <dbReference type="Proteomes" id="UP001233999"/>
    </source>
</evidence>
<dbReference type="PANTHER" id="PTHR46814">
    <property type="entry name" value="EGALITARIAN, ISOFORM B"/>
    <property type="match status" value="1"/>
</dbReference>
<dbReference type="InterPro" id="IPR036397">
    <property type="entry name" value="RNaseH_sf"/>
</dbReference>
<dbReference type="InterPro" id="IPR056589">
    <property type="entry name" value="WH_Egal-1"/>
</dbReference>
<keyword evidence="5" id="KW-1185">Reference proteome</keyword>
<dbReference type="EMBL" id="JASPKZ010008260">
    <property type="protein sequence ID" value="KAJ9580583.1"/>
    <property type="molecule type" value="Genomic_DNA"/>
</dbReference>
<comment type="caution">
    <text evidence="4">The sequence shown here is derived from an EMBL/GenBank/DDBJ whole genome shotgun (WGS) entry which is preliminary data.</text>
</comment>
<feature type="compositionally biased region" description="Polar residues" evidence="2">
    <location>
        <begin position="769"/>
        <end position="779"/>
    </location>
</feature>
<feature type="compositionally biased region" description="Polar residues" evidence="2">
    <location>
        <begin position="827"/>
        <end position="844"/>
    </location>
</feature>
<dbReference type="Gene3D" id="3.30.420.10">
    <property type="entry name" value="Ribonuclease H-like superfamily/Ribonuclease H"/>
    <property type="match status" value="1"/>
</dbReference>
<evidence type="ECO:0000259" key="3">
    <source>
        <dbReference type="SMART" id="SM00474"/>
    </source>
</evidence>